<dbReference type="AlphaFoldDB" id="A0A1V3WHK5"/>
<proteinExistence type="predicted"/>
<accession>A0A1V3WHK5</accession>
<evidence type="ECO:0000313" key="1">
    <source>
        <dbReference type="EMBL" id="OOK66449.1"/>
    </source>
</evidence>
<dbReference type="EMBL" id="MVBM01000009">
    <property type="protein sequence ID" value="OOK66449.1"/>
    <property type="molecule type" value="Genomic_DNA"/>
</dbReference>
<reference evidence="1 2" key="1">
    <citation type="submission" date="2017-02" db="EMBL/GenBank/DDBJ databases">
        <title>Complete genome sequences of Mycobacterium kansasii strains isolated from rhesus macaques.</title>
        <authorList>
            <person name="Panda A."/>
            <person name="Nagaraj S."/>
            <person name="Zhao X."/>
            <person name="Tettelin H."/>
            <person name="Detolla L.J."/>
        </authorList>
    </citation>
    <scope>NUCLEOTIDE SEQUENCE [LARGE SCALE GENOMIC DNA]</scope>
    <source>
        <strain evidence="1 2">11-3813</strain>
    </source>
</reference>
<dbReference type="Proteomes" id="UP000189229">
    <property type="component" value="Unassembled WGS sequence"/>
</dbReference>
<name>A0A1V3WHK5_MYCKA</name>
<sequence length="43" mass="5031">MGQRLSPGTAFGRTPVYQFPGYLGFHIVERWQFHYSQVVKSTR</sequence>
<keyword evidence="1" id="KW-0812">Transmembrane</keyword>
<gene>
    <name evidence="1" type="ORF">BZL30_8096</name>
</gene>
<organism evidence="1 2">
    <name type="scientific">Mycobacterium kansasii</name>
    <dbReference type="NCBI Taxonomy" id="1768"/>
    <lineage>
        <taxon>Bacteria</taxon>
        <taxon>Bacillati</taxon>
        <taxon>Actinomycetota</taxon>
        <taxon>Actinomycetes</taxon>
        <taxon>Mycobacteriales</taxon>
        <taxon>Mycobacteriaceae</taxon>
        <taxon>Mycobacterium</taxon>
    </lineage>
</organism>
<keyword evidence="1" id="KW-0472">Membrane</keyword>
<evidence type="ECO:0000313" key="2">
    <source>
        <dbReference type="Proteomes" id="UP000189229"/>
    </source>
</evidence>
<protein>
    <submittedName>
        <fullName evidence="1">Conserved transmembrane domain protein</fullName>
    </submittedName>
</protein>
<comment type="caution">
    <text evidence="1">The sequence shown here is derived from an EMBL/GenBank/DDBJ whole genome shotgun (WGS) entry which is preliminary data.</text>
</comment>